<dbReference type="GeneID" id="68297750"/>
<sequence length="71" mass="8229">MSLDHLRLSGLQLTKSERLVVCALSYLFVAPIVWSKGKKFCSYLYETALEARRQLREEDRDHRRANFAAAV</sequence>
<dbReference type="EMBL" id="BOLY01000009">
    <property type="protein sequence ID" value="GIZ49138.1"/>
    <property type="molecule type" value="Genomic_DNA"/>
</dbReference>
<comment type="caution">
    <text evidence="1">The sequence shown here is derived from an EMBL/GenBank/DDBJ whole genome shotgun (WGS) entry which is preliminary data.</text>
</comment>
<organism evidence="1 2">
    <name type="scientific">Cercospora kikuchii</name>
    <dbReference type="NCBI Taxonomy" id="84275"/>
    <lineage>
        <taxon>Eukaryota</taxon>
        <taxon>Fungi</taxon>
        <taxon>Dikarya</taxon>
        <taxon>Ascomycota</taxon>
        <taxon>Pezizomycotina</taxon>
        <taxon>Dothideomycetes</taxon>
        <taxon>Dothideomycetidae</taxon>
        <taxon>Mycosphaerellales</taxon>
        <taxon>Mycosphaerellaceae</taxon>
        <taxon>Cercospora</taxon>
    </lineage>
</organism>
<dbReference type="Proteomes" id="UP000825890">
    <property type="component" value="Unassembled WGS sequence"/>
</dbReference>
<evidence type="ECO:0000313" key="1">
    <source>
        <dbReference type="EMBL" id="GIZ49138.1"/>
    </source>
</evidence>
<reference evidence="1 2" key="1">
    <citation type="submission" date="2021-01" db="EMBL/GenBank/DDBJ databases">
        <title>Cercospora kikuchii MAFF 305040 whole genome shotgun sequence.</title>
        <authorList>
            <person name="Kashiwa T."/>
            <person name="Suzuki T."/>
        </authorList>
    </citation>
    <scope>NUCLEOTIDE SEQUENCE [LARGE SCALE GENOMIC DNA]</scope>
    <source>
        <strain evidence="1 2">MAFF 305040</strain>
    </source>
</reference>
<dbReference type="AlphaFoldDB" id="A0A9P3L1J2"/>
<keyword evidence="2" id="KW-1185">Reference proteome</keyword>
<evidence type="ECO:0000313" key="2">
    <source>
        <dbReference type="Proteomes" id="UP000825890"/>
    </source>
</evidence>
<name>A0A9P3L1J2_9PEZI</name>
<gene>
    <name evidence="1" type="ORF">CKM354_001217500</name>
</gene>
<accession>A0A9P3L1J2</accession>
<dbReference type="OrthoDB" id="10533553at2759"/>
<proteinExistence type="predicted"/>
<dbReference type="RefSeq" id="XP_044663625.1">
    <property type="nucleotide sequence ID" value="XM_044807690.1"/>
</dbReference>
<protein>
    <submittedName>
        <fullName evidence="1">Uncharacterized protein</fullName>
    </submittedName>
</protein>